<protein>
    <submittedName>
        <fullName evidence="2">DUF2798 domain-containing protein</fullName>
    </submittedName>
</protein>
<dbReference type="EMBL" id="JACFYJ010000004">
    <property type="protein sequence ID" value="MEI5996403.1"/>
    <property type="molecule type" value="Genomic_DNA"/>
</dbReference>
<evidence type="ECO:0000313" key="3">
    <source>
        <dbReference type="Proteomes" id="UP001386437"/>
    </source>
</evidence>
<keyword evidence="1" id="KW-0472">Membrane</keyword>
<dbReference type="Pfam" id="PF11391">
    <property type="entry name" value="DUF2798"/>
    <property type="match status" value="1"/>
</dbReference>
<dbReference type="RefSeq" id="WP_336596836.1">
    <property type="nucleotide sequence ID" value="NZ_JACFYJ010000004.1"/>
</dbReference>
<keyword evidence="3" id="KW-1185">Reference proteome</keyword>
<keyword evidence="1" id="KW-1133">Transmembrane helix</keyword>
<feature type="transmembrane region" description="Helical" evidence="1">
    <location>
        <begin position="12"/>
        <end position="34"/>
    </location>
</feature>
<comment type="caution">
    <text evidence="2">The sequence shown here is derived from an EMBL/GenBank/DDBJ whole genome shotgun (WGS) entry which is preliminary data.</text>
</comment>
<accession>A0ABU8ILE0</accession>
<evidence type="ECO:0000256" key="1">
    <source>
        <dbReference type="SAM" id="Phobius"/>
    </source>
</evidence>
<name>A0ABU8ILE0_9BURK</name>
<feature type="transmembrane region" description="Helical" evidence="1">
    <location>
        <begin position="46"/>
        <end position="65"/>
    </location>
</feature>
<gene>
    <name evidence="2" type="ORF">H3V53_04020</name>
</gene>
<dbReference type="Proteomes" id="UP001386437">
    <property type="component" value="Unassembled WGS sequence"/>
</dbReference>
<proteinExistence type="predicted"/>
<reference evidence="2 3" key="1">
    <citation type="journal article" date="2022" name="Arch. Microbiol.">
        <title>Paraburkholderia bengalensis sp. nov. isolated from roots of Oryza sativa, IR64.</title>
        <authorList>
            <person name="Nag P."/>
            <person name="Mondal N."/>
            <person name="Sarkar J."/>
            <person name="Das S."/>
        </authorList>
    </citation>
    <scope>NUCLEOTIDE SEQUENCE [LARGE SCALE GENOMIC DNA]</scope>
    <source>
        <strain evidence="2 3">IR64_4_BI</strain>
    </source>
</reference>
<evidence type="ECO:0000313" key="2">
    <source>
        <dbReference type="EMBL" id="MEI5996403.1"/>
    </source>
</evidence>
<dbReference type="InterPro" id="IPR021529">
    <property type="entry name" value="DUF2798"/>
</dbReference>
<sequence length="76" mass="8557">MGRIPHRYGHYLYGVIQSGITCSIAAAIASFPFIKDGAFLQHWFRSWGVAWLTMLPVVVVAAPLIRRLAERMTSRP</sequence>
<keyword evidence="1" id="KW-0812">Transmembrane</keyword>
<organism evidence="2 3">
    <name type="scientific">Paraburkholderia bengalensis</name>
    <dbReference type="NCBI Taxonomy" id="2747562"/>
    <lineage>
        <taxon>Bacteria</taxon>
        <taxon>Pseudomonadati</taxon>
        <taxon>Pseudomonadota</taxon>
        <taxon>Betaproteobacteria</taxon>
        <taxon>Burkholderiales</taxon>
        <taxon>Burkholderiaceae</taxon>
        <taxon>Paraburkholderia</taxon>
    </lineage>
</organism>